<keyword evidence="1" id="KW-0106">Calcium</keyword>
<feature type="domain" description="Cadherin" evidence="5">
    <location>
        <begin position="481"/>
        <end position="576"/>
    </location>
</feature>
<feature type="region of interest" description="Disordered" evidence="2">
    <location>
        <begin position="3718"/>
        <end position="3742"/>
    </location>
</feature>
<dbReference type="PROSITE" id="PS50268">
    <property type="entry name" value="CADHERIN_2"/>
    <property type="match status" value="2"/>
</dbReference>
<feature type="signal peptide" evidence="4">
    <location>
        <begin position="1"/>
        <end position="18"/>
    </location>
</feature>
<feature type="domain" description="Cadherin" evidence="5">
    <location>
        <begin position="2367"/>
        <end position="2430"/>
    </location>
</feature>
<dbReference type="SUPFAM" id="SSF49313">
    <property type="entry name" value="Cadherin-like"/>
    <property type="match status" value="1"/>
</dbReference>
<evidence type="ECO:0000256" key="3">
    <source>
        <dbReference type="SAM" id="Phobius"/>
    </source>
</evidence>
<keyword evidence="3" id="KW-1133">Transmembrane helix</keyword>
<accession>A0ABM5JWC9</accession>
<dbReference type="RefSeq" id="XP_050502244.1">
    <property type="nucleotide sequence ID" value="XM_050646287.1"/>
</dbReference>
<dbReference type="InterPro" id="IPR002126">
    <property type="entry name" value="Cadherin-like_dom"/>
</dbReference>
<dbReference type="Pfam" id="PF03160">
    <property type="entry name" value="Calx-beta"/>
    <property type="match status" value="7"/>
</dbReference>
<evidence type="ECO:0000313" key="6">
    <source>
        <dbReference type="EnsemblMetazoa" id="XP_050502244.1"/>
    </source>
</evidence>
<name>A0ABM5JWC9_DIAVI</name>
<dbReference type="InterPro" id="IPR015919">
    <property type="entry name" value="Cadherin-like_sf"/>
</dbReference>
<dbReference type="InterPro" id="IPR003644">
    <property type="entry name" value="Calx_beta"/>
</dbReference>
<feature type="chain" id="PRO_5045550330" description="Cadherin domain-containing protein" evidence="4">
    <location>
        <begin position="19"/>
        <end position="3777"/>
    </location>
</feature>
<dbReference type="EnsemblMetazoa" id="XM_050646287.1">
    <property type="protein sequence ID" value="XP_050502244.1"/>
    <property type="gene ID" value="LOC114349448"/>
</dbReference>
<evidence type="ECO:0000259" key="5">
    <source>
        <dbReference type="PROSITE" id="PS50268"/>
    </source>
</evidence>
<keyword evidence="3" id="KW-0472">Membrane</keyword>
<keyword evidence="7" id="KW-1185">Reference proteome</keyword>
<organism evidence="6 7">
    <name type="scientific">Diabrotica virgifera virgifera</name>
    <name type="common">western corn rootworm</name>
    <dbReference type="NCBI Taxonomy" id="50390"/>
    <lineage>
        <taxon>Eukaryota</taxon>
        <taxon>Metazoa</taxon>
        <taxon>Ecdysozoa</taxon>
        <taxon>Arthropoda</taxon>
        <taxon>Hexapoda</taxon>
        <taxon>Insecta</taxon>
        <taxon>Pterygota</taxon>
        <taxon>Neoptera</taxon>
        <taxon>Endopterygota</taxon>
        <taxon>Coleoptera</taxon>
        <taxon>Polyphaga</taxon>
        <taxon>Cucujiformia</taxon>
        <taxon>Chrysomeloidea</taxon>
        <taxon>Chrysomelidae</taxon>
        <taxon>Galerucinae</taxon>
        <taxon>Diabroticina</taxon>
        <taxon>Diabroticites</taxon>
        <taxon>Diabrotica</taxon>
    </lineage>
</organism>
<feature type="compositionally biased region" description="Basic and acidic residues" evidence="2">
    <location>
        <begin position="3726"/>
        <end position="3742"/>
    </location>
</feature>
<sequence>MRLRTIIFLFCVLGLSNAQNNNNGNCSIEGFVPSDWTVIFKPDTIVTDEAADEVIFSGAFTGKLDDLSCTPSATGKSNYVDFEAKDGKFTIKTAADIVKLDEETAQTSSPFYLNYVCTMNCDAGQSQLGIAVKIADYNNHKPEFSQATYTYTVASPIMPHTDFTLEGDVIKATDLDFSNNNIIFTVDPPHFVIDTTADSTDSNKKTFVAKIRAKSVVQLKETTTTYTLTATDVGTDPGPLSQTASLTFTIDADNSLDIPSFEYQDSQTDYSFQYQSDNTLKPLSGSIKLNTQHSLTTKNFELLGDMKGKFSIEYDSNAKEITLSVQEEIKDPTVTLTVLTLNINNGQVTVSTPVIIYFTTSSIFKFDKHIYTGSYDDAKNQVNLDESITITSSGKSDVNIEIAGDLAKYFSAVKGTDAGTWSIKVATPAPTADELKGYTYLNLVLTATEDDIDGKDTASLLVKLPSHVLQFSKILYEATYNEDNTVTMSDKITFTTNEDTVVDITVDTNYEKYFVVSQEDKSYIIKSTTTPLPDEILSKQTEIAVIITAKDGYQNTQQAVVKITLPEINNEKAPKFTKSYYKSEYKQNQTDNYLDFTDPLTFDNVDDPSKVKISLDAYSDNFEIVYDKSQKKWRVHIKDPLTSKDFDSWTEILVIMEATESGVTKTGKSVLVIDLTTDVGPQFVELYYSAEYKQNDTKYIDFHTALAFEKEVDPKNLQITLDTYTNNFAVTYDTAQKEWRIQIKSPLSSKDFESLSEIVLTMEATQSGVNKTGKAVLVIELITETGPEFSKLYYASEYKQYQKDYIDFKEDVTFTENIDPNNLKITIDSYTDNFAVVYDTAQTKWRIEIKLPLNSQDFESLSEIVLTMEATEIGVTKTGKSVLVIELTTDATEVGPQFNELFYQCEYKQGQIDYLDFGTDIGFTENIDPKNLKIILNSYTDNFAVTYDKDEKKWRIQITVPLDSNVFDSLSEIILTMEAIETGVTKSGKAMLVIELKTDAREVGPQFKDLYYQSEYKQGKTDYIDFKTDVAFEEDIDPKNIKISMDSYTDNFAIVYDTAQNKWRIQINSPLSSKDFESLSEIVLTMEATESGVTKTGKSVLIIELKTDATEVGPQFKDLYYEAEYKQGQTDYIDFKSPVAFKADNDPNNLKISIDSYTNNFAVTYDATNKKWRIQIKSPLTSKDFESLSEIVITMEATESGVTKTGKSVLVIELKTDATEVGPQFKDLYYEAEYKEGQTDYIDFKSAVAFREDNDPNNLKISIDSYTDNFAVTYDTTNKKWRIQLISPLDSKDFESLSEIVITMEATESGVTKTGKSVLVIELKTDATEVGPQFKDLYYQSEYKQGQTRYIDFKTPVAFERDIDPKNIKISMDSYMDNFEVTYDTAQQMWRIKIKSPLDSKDFESLSEIVLTMEATESGITKTGKSVLVIELKTDATEVGPQFKDLYYQSEYKQGQTDYLDFKTDVTFEADNDPKNIEITIDSYKDNFAITYDTTEKKWRIQITDPLDSKIFDSLSEIVLTMEATETGVTKTGKSVLVIELKTDTTEVGPQFKELYYQSEYKQGQTDYIDFKTALAFEQDIDPKNVKISVDDAYKDNFAITYDTTEKKWRIQITDPLDSKIFDSLSEIVLTMEATETGVTKTGKSVLVIELKTDTTEVGPQFKELYYRSEYKQGQSDYIDFKTALAFEQDIDPKNVKISVDDAYKDNFAITYDTTEKKWRIQITDPLDSKIFDSLSEIVLTMEATETGVTKTGKSVLVIELKTDTTEVGPQFKELYYQSQYKQGQTDYIYFKTALAFEQDIDPKNVKISVDDAYKDNFAITYDTTEKKWRIQITDPLDSKVFDSLSELVLTMEATETGITKTGKSVLVIELKTDTTEVGPQFKELYYRSEYKQGQSDYIDFKTALTFEQDIDPKNVKISVDDAYKDNFAITYDTTENKWRIQITDPLDSKVFDSLSEIVLTMEATETGITKTGKSVLVIELKTDTTEVGPQFKELYYRSEYKQGQSDYIDFKTALTFEQDIDPKNVKISVDDAYKDNFAITYDTTEKKWRIKIIDPLDSKVFDSLSEIVLTMEATETGVTKTGKSVLVIELKTDTTEVGPQFKELYYRSEYKQGQSDYIDFKTALDFEQDIDPKNIKISVDDAYKDNFAITYDTTEKKWRIQITDPLDSKIFDSLSEIVLTMEATETGITKTGKSVLVIELKTDTTEVGPQFKELYYQSEYKQGQTDYIDFKTALAFEQDIDPKNVKISVDDVYKDNFAVTYDTTEKKWRIQITDPLDSKVFDSLSEIILTMEATETGVTKTGRSVLVIELKTDTTEVGPQFKDLYYEAEYKKDQTDYIDFKTDVAFTETIDPKNLKIAINDYTANFDVEYDSDKWRIKITKPLDDSVFDTTTELILVMEASETGITSKGSSVLVIKLTGSSVNDKVPKFKDVYYSAEYPKEGSGTIPFDQEINFENIADISKVHIVVSDYTDYFSVAYDTTKTAWSITIVKPLDLNAVTGPVITTLSATIDGDDEHKPVAAFTLKLPELTAPIFSKPYYQAEYKVSGTTATVNLIDQIGFGADVDDTNIDITSNDYSEYFTFTYEEKQWKVVTNGILDLKELDRSDLVVSITATDKTTKLTSFSVIDLKLPNVNTEDAPKFSKTYYTASYTVSGDNKATVTLDEQFAFSNRDDPKSVTLTTDNYQKNFIIKFTDGKWTITVDQNLDADTLNSNDIVMSVIATDSTTKDVGECTLLMTLPKINSKDAPRFDKPYYQSECDDATTSLDAEIAITNKDDLSDINVSILEQDYKDNFNITFDDAAKVWKIAVLSVPKIKTSTNDLLLTLIATEKGNEELGQAALVLNFLAVTAPKFSSIQYRGSYKAAEVSSFEIGDIKITNKDKQDDIQLKLSLDSDSDISKYFKFTLTDNVWKVTLKDPLPDDDIKGKTELVLTLSATEKNNDEIGYATVIIALEDNVVTSDLTFSDVYYSADYIKSSPLPDIELDKDISLKSSEDLKDAVVEFVATDEFNANNYFGVNPTGTAGVYTISSKKELPDKILEAHSLSVVLQASLDQLPKAFATLVIDLPVDGESNSIDFKKALYEANYTISSDDERSFGTEGITIDTKEAAGNLKVLISPDSLYGAYFDVKQDNYEVIVTVKAKIPSDVYEKVSVIPLALEATSSGTQKVGKTVVNVNIEYNKGSVKFSSSLYNGNYTVKEGEATIYVDEIALATDQDADHISVDVDNDYHKYFKASYDKSKVTITKTADIPIADLKKISTISIQLKATVKNSKVEDNTVINLLIITDDTPTPEQGKISFDNTINTGEYSVVNGKGEFKEDKEIKLTTDRQNDEIEVKFSDDSEFKDKFSISYKDQVVTVEKKEDLSDDDFQSNAYISLEMIATITKSQQSSSAVLNIRMNNDGGNDNKHISFEYPAYKGLYNVSNNMADLDYEKITVTTDQTDENVEVKIAGPYNEYFDVLYTNKVVRISLKDTAASTTLRSLTNIPVVLYAQVKTTTRSATTVVNLQVRDYDNDNNPTESIQFPKLINDAQYIVSKGEFSSDDMVVVTNVLDEYIECDLSNDYHYEKYFQCNYKHTRVQVTLYRTLPKDEIKKLNNIALKVTISDKNRQGVYGDAILNIELKHQSETTDKEMNTTGYIVAISILSVLMFILLAGTAGFYFYKFRKSRYDKMTEDEYMNTKVRFDKSALKRPSNRDSTIRSGSIEERRPTGFIFNSTLAELGEEEPRDSSTDPDMKERKKSVAFDENVEKLQIDSVNDDDIDKALEEDKSEEASAKVE</sequence>
<keyword evidence="3" id="KW-0812">Transmembrane</keyword>
<evidence type="ECO:0000256" key="2">
    <source>
        <dbReference type="SAM" id="MobiDB-lite"/>
    </source>
</evidence>
<protein>
    <recommendedName>
        <fullName evidence="5">Cadherin domain-containing protein</fullName>
    </recommendedName>
</protein>
<dbReference type="GeneID" id="114349448"/>
<evidence type="ECO:0000256" key="1">
    <source>
        <dbReference type="PROSITE-ProRule" id="PRU00043"/>
    </source>
</evidence>
<feature type="transmembrane region" description="Helical" evidence="3">
    <location>
        <begin position="3637"/>
        <end position="3661"/>
    </location>
</feature>
<proteinExistence type="predicted"/>
<keyword evidence="4" id="KW-0732">Signal</keyword>
<evidence type="ECO:0000313" key="7">
    <source>
        <dbReference type="Proteomes" id="UP001652700"/>
    </source>
</evidence>
<reference evidence="6" key="1">
    <citation type="submission" date="2025-05" db="UniProtKB">
        <authorList>
            <consortium name="EnsemblMetazoa"/>
        </authorList>
    </citation>
    <scope>IDENTIFICATION</scope>
</reference>
<evidence type="ECO:0000256" key="4">
    <source>
        <dbReference type="SAM" id="SignalP"/>
    </source>
</evidence>
<dbReference type="Proteomes" id="UP001652700">
    <property type="component" value="Unplaced"/>
</dbReference>
<dbReference type="Gene3D" id="2.60.40.60">
    <property type="entry name" value="Cadherins"/>
    <property type="match status" value="1"/>
</dbReference>